<sequence>MPTIPLLSIPLRALASACSIAAALSLPMPASAQIPAQSGASPQDNRTAPMGTKADSPPPHALESNTPQAAEAKPQSRGSTKASPGHKPEGAGGFENGLYGTGTGSNK</sequence>
<keyword evidence="4" id="KW-1185">Reference proteome</keyword>
<feature type="compositionally biased region" description="Gly residues" evidence="1">
    <location>
        <begin position="90"/>
        <end position="107"/>
    </location>
</feature>
<proteinExistence type="predicted"/>
<dbReference type="EMBL" id="JACFYJ010000020">
    <property type="protein sequence ID" value="MEI5998385.1"/>
    <property type="molecule type" value="Genomic_DNA"/>
</dbReference>
<dbReference type="Proteomes" id="UP001386437">
    <property type="component" value="Unassembled WGS sequence"/>
</dbReference>
<reference evidence="3 4" key="1">
    <citation type="journal article" date="2022" name="Arch. Microbiol.">
        <title>Paraburkholderia bengalensis sp. nov. isolated from roots of Oryza sativa, IR64.</title>
        <authorList>
            <person name="Nag P."/>
            <person name="Mondal N."/>
            <person name="Sarkar J."/>
            <person name="Das S."/>
        </authorList>
    </citation>
    <scope>NUCLEOTIDE SEQUENCE [LARGE SCALE GENOMIC DNA]</scope>
    <source>
        <strain evidence="3 4">IR64_4_BI</strain>
    </source>
</reference>
<evidence type="ECO:0000313" key="3">
    <source>
        <dbReference type="EMBL" id="MEI5998385.1"/>
    </source>
</evidence>
<evidence type="ECO:0000256" key="1">
    <source>
        <dbReference type="SAM" id="MobiDB-lite"/>
    </source>
</evidence>
<feature type="region of interest" description="Disordered" evidence="1">
    <location>
        <begin position="32"/>
        <end position="107"/>
    </location>
</feature>
<dbReference type="RefSeq" id="WP_336598540.1">
    <property type="nucleotide sequence ID" value="NZ_JACFYJ010000020.1"/>
</dbReference>
<feature type="chain" id="PRO_5046512866" description="Beta-xylosidase" evidence="2">
    <location>
        <begin position="33"/>
        <end position="107"/>
    </location>
</feature>
<organism evidence="3 4">
    <name type="scientific">Paraburkholderia bengalensis</name>
    <dbReference type="NCBI Taxonomy" id="2747562"/>
    <lineage>
        <taxon>Bacteria</taxon>
        <taxon>Pseudomonadati</taxon>
        <taxon>Pseudomonadota</taxon>
        <taxon>Betaproteobacteria</taxon>
        <taxon>Burkholderiales</taxon>
        <taxon>Burkholderiaceae</taxon>
        <taxon>Paraburkholderia</taxon>
    </lineage>
</organism>
<gene>
    <name evidence="3" type="ORF">H3V53_14565</name>
</gene>
<protein>
    <recommendedName>
        <fullName evidence="5">Beta-xylosidase</fullName>
    </recommendedName>
</protein>
<accession>A0ABU8ISF6</accession>
<evidence type="ECO:0000256" key="2">
    <source>
        <dbReference type="SAM" id="SignalP"/>
    </source>
</evidence>
<comment type="caution">
    <text evidence="3">The sequence shown here is derived from an EMBL/GenBank/DDBJ whole genome shotgun (WGS) entry which is preliminary data.</text>
</comment>
<evidence type="ECO:0008006" key="5">
    <source>
        <dbReference type="Google" id="ProtNLM"/>
    </source>
</evidence>
<keyword evidence="2" id="KW-0732">Signal</keyword>
<feature type="compositionally biased region" description="Polar residues" evidence="1">
    <location>
        <begin position="34"/>
        <end position="46"/>
    </location>
</feature>
<feature type="signal peptide" evidence="2">
    <location>
        <begin position="1"/>
        <end position="32"/>
    </location>
</feature>
<evidence type="ECO:0000313" key="4">
    <source>
        <dbReference type="Proteomes" id="UP001386437"/>
    </source>
</evidence>
<name>A0ABU8ISF6_9BURK</name>